<dbReference type="RefSeq" id="WP_207678812.1">
    <property type="nucleotide sequence ID" value="NZ_CP061800.1"/>
</dbReference>
<name>A0A975BSA7_9BACT</name>
<evidence type="ECO:0000313" key="5">
    <source>
        <dbReference type="EMBL" id="QTA90766.1"/>
    </source>
</evidence>
<feature type="domain" description="Peptidase family U32 C-terminal" evidence="4">
    <location>
        <begin position="327"/>
        <end position="406"/>
    </location>
</feature>
<dbReference type="PANTHER" id="PTHR30217:SF6">
    <property type="entry name" value="TRNA HYDROXYLATION PROTEIN P"/>
    <property type="match status" value="1"/>
</dbReference>
<organism evidence="5 6">
    <name type="scientific">Desulfonema magnum</name>
    <dbReference type="NCBI Taxonomy" id="45655"/>
    <lineage>
        <taxon>Bacteria</taxon>
        <taxon>Pseudomonadati</taxon>
        <taxon>Thermodesulfobacteriota</taxon>
        <taxon>Desulfobacteria</taxon>
        <taxon>Desulfobacterales</taxon>
        <taxon>Desulfococcaceae</taxon>
        <taxon>Desulfonema</taxon>
    </lineage>
</organism>
<evidence type="ECO:0000256" key="3">
    <source>
        <dbReference type="ARBA" id="ARBA00038374"/>
    </source>
</evidence>
<dbReference type="GO" id="GO:0006508">
    <property type="term" value="P:proteolysis"/>
    <property type="evidence" value="ECO:0007669"/>
    <property type="project" value="UniProtKB-KW"/>
</dbReference>
<dbReference type="InterPro" id="IPR051454">
    <property type="entry name" value="RNA/ubiquinone_mod_enzymes"/>
</dbReference>
<dbReference type="AlphaFoldDB" id="A0A975BSA7"/>
<dbReference type="EMBL" id="CP061800">
    <property type="protein sequence ID" value="QTA90766.1"/>
    <property type="molecule type" value="Genomic_DNA"/>
</dbReference>
<dbReference type="PANTHER" id="PTHR30217">
    <property type="entry name" value="PEPTIDASE U32 FAMILY"/>
    <property type="match status" value="1"/>
</dbReference>
<dbReference type="Pfam" id="PF01136">
    <property type="entry name" value="Peptidase_U32"/>
    <property type="match status" value="1"/>
</dbReference>
<evidence type="ECO:0000313" key="6">
    <source>
        <dbReference type="Proteomes" id="UP000663722"/>
    </source>
</evidence>
<accession>A0A975BSA7</accession>
<keyword evidence="2" id="KW-0378">Hydrolase</keyword>
<reference evidence="5" key="1">
    <citation type="journal article" date="2021" name="Microb. Physiol.">
        <title>Proteogenomic Insights into the Physiology of Marine, Sulfate-Reducing, Filamentous Desulfonema limicola and Desulfonema magnum.</title>
        <authorList>
            <person name="Schnaars V."/>
            <person name="Wohlbrand L."/>
            <person name="Scheve S."/>
            <person name="Hinrichs C."/>
            <person name="Reinhardt R."/>
            <person name="Rabus R."/>
        </authorList>
    </citation>
    <scope>NUCLEOTIDE SEQUENCE</scope>
    <source>
        <strain evidence="5">4be13</strain>
    </source>
</reference>
<comment type="similarity">
    <text evidence="3">Belongs to the peptidase U32 family.</text>
</comment>
<evidence type="ECO:0000256" key="1">
    <source>
        <dbReference type="ARBA" id="ARBA00022670"/>
    </source>
</evidence>
<dbReference type="PROSITE" id="PS01276">
    <property type="entry name" value="PEPTIDASE_U32"/>
    <property type="match status" value="1"/>
</dbReference>
<dbReference type="InterPro" id="IPR001539">
    <property type="entry name" value="Peptidase_U32"/>
</dbReference>
<dbReference type="Gene3D" id="2.40.30.10">
    <property type="entry name" value="Translation factors"/>
    <property type="match status" value="1"/>
</dbReference>
<dbReference type="InterPro" id="IPR032525">
    <property type="entry name" value="Peptidase_U32_C"/>
</dbReference>
<evidence type="ECO:0000256" key="2">
    <source>
        <dbReference type="ARBA" id="ARBA00022801"/>
    </source>
</evidence>
<dbReference type="GO" id="GO:0008233">
    <property type="term" value="F:peptidase activity"/>
    <property type="evidence" value="ECO:0007669"/>
    <property type="project" value="UniProtKB-KW"/>
</dbReference>
<keyword evidence="1" id="KW-0645">Protease</keyword>
<protein>
    <submittedName>
        <fullName evidence="5">Peptidase U32 domain-containing protein</fullName>
    </submittedName>
</protein>
<sequence length="412" mass="46587">MTKTNKKTELLAPAGNFEKLEIAVHYGADAVYLAGKDFSLRNFSENFTPDEMRQAVKFAHKHGVKVYVACNIYPRNYEQKAIADHLGMLGEMHPDAVIVADPGIFMEARKLIPQIPLHLSTQANTTSYKSAQFWESLGAKRVNVARELSLKEIKEIVDNCSLETEAFVHGALCISYSGRCLLSTFMAKRDSNRGMCCHPCRFRYTLMEEKRPGQYFPIAEDDRGAYIFNSKDLCMIEHIPEMIEAGVTSLKIEGRMKGINYVGSAVKVYREAIDTYYKNPEHYKIKEHMAEELAKMNYRGYCTGFYLGGDPDQVVPNYTGNNYQAAEHVFVAKVIENAGPGRAIINVRNKIFKGDEIEILTKKGPVQTDKIDEIVSEDGEFLPFAQPNSTVTLLMNTECSPNDLIRKIRYRV</sequence>
<gene>
    <name evidence="5" type="ORF">dnm_068270</name>
</gene>
<keyword evidence="6" id="KW-1185">Reference proteome</keyword>
<evidence type="ECO:0000259" key="4">
    <source>
        <dbReference type="Pfam" id="PF16325"/>
    </source>
</evidence>
<proteinExistence type="inferred from homology"/>
<dbReference type="KEGG" id="dmm:dnm_068270"/>
<dbReference type="Pfam" id="PF16325">
    <property type="entry name" value="Peptidase_U32_C"/>
    <property type="match status" value="1"/>
</dbReference>
<dbReference type="Proteomes" id="UP000663722">
    <property type="component" value="Chromosome"/>
</dbReference>